<keyword evidence="3" id="KW-0133">Cell shape</keyword>
<gene>
    <name evidence="7" type="ORF">METZ01_LOCUS142618</name>
</gene>
<feature type="non-terminal residue" evidence="7">
    <location>
        <position position="321"/>
    </location>
</feature>
<dbReference type="GO" id="GO:0032153">
    <property type="term" value="C:cell division site"/>
    <property type="evidence" value="ECO:0007669"/>
    <property type="project" value="TreeGrafter"/>
</dbReference>
<dbReference type="GO" id="GO:0051301">
    <property type="term" value="P:cell division"/>
    <property type="evidence" value="ECO:0007669"/>
    <property type="project" value="InterPro"/>
</dbReference>
<name>A0A381ZKU1_9ZZZZ</name>
<dbReference type="Pfam" id="PF01098">
    <property type="entry name" value="FTSW_RODA_SPOVE"/>
    <property type="match status" value="1"/>
</dbReference>
<evidence type="ECO:0008006" key="8">
    <source>
        <dbReference type="Google" id="ProtNLM"/>
    </source>
</evidence>
<evidence type="ECO:0000256" key="1">
    <source>
        <dbReference type="ARBA" id="ARBA00004141"/>
    </source>
</evidence>
<keyword evidence="4 6" id="KW-1133">Transmembrane helix</keyword>
<keyword evidence="5 6" id="KW-0472">Membrane</keyword>
<dbReference type="GO" id="GO:0008360">
    <property type="term" value="P:regulation of cell shape"/>
    <property type="evidence" value="ECO:0007669"/>
    <property type="project" value="UniProtKB-KW"/>
</dbReference>
<evidence type="ECO:0000256" key="4">
    <source>
        <dbReference type="ARBA" id="ARBA00022989"/>
    </source>
</evidence>
<accession>A0A381ZKU1</accession>
<dbReference type="PANTHER" id="PTHR30474:SF1">
    <property type="entry name" value="PEPTIDOGLYCAN GLYCOSYLTRANSFERASE MRDB"/>
    <property type="match status" value="1"/>
</dbReference>
<dbReference type="EMBL" id="UINC01021686">
    <property type="protein sequence ID" value="SVA89764.1"/>
    <property type="molecule type" value="Genomic_DNA"/>
</dbReference>
<proteinExistence type="predicted"/>
<evidence type="ECO:0000256" key="2">
    <source>
        <dbReference type="ARBA" id="ARBA00022692"/>
    </source>
</evidence>
<dbReference type="GO" id="GO:0015648">
    <property type="term" value="F:lipid-linked peptidoglycan transporter activity"/>
    <property type="evidence" value="ECO:0007669"/>
    <property type="project" value="TreeGrafter"/>
</dbReference>
<feature type="transmembrane region" description="Helical" evidence="6">
    <location>
        <begin position="130"/>
        <end position="147"/>
    </location>
</feature>
<dbReference type="AlphaFoldDB" id="A0A381ZKU1"/>
<feature type="transmembrane region" description="Helical" evidence="6">
    <location>
        <begin position="34"/>
        <end position="54"/>
    </location>
</feature>
<dbReference type="GO" id="GO:0005886">
    <property type="term" value="C:plasma membrane"/>
    <property type="evidence" value="ECO:0007669"/>
    <property type="project" value="TreeGrafter"/>
</dbReference>
<evidence type="ECO:0000256" key="5">
    <source>
        <dbReference type="ARBA" id="ARBA00023136"/>
    </source>
</evidence>
<dbReference type="InterPro" id="IPR001182">
    <property type="entry name" value="FtsW/RodA"/>
</dbReference>
<keyword evidence="2 6" id="KW-0812">Transmembrane</keyword>
<organism evidence="7">
    <name type="scientific">marine metagenome</name>
    <dbReference type="NCBI Taxonomy" id="408172"/>
    <lineage>
        <taxon>unclassified sequences</taxon>
        <taxon>metagenomes</taxon>
        <taxon>ecological metagenomes</taxon>
    </lineage>
</organism>
<evidence type="ECO:0000313" key="7">
    <source>
        <dbReference type="EMBL" id="SVA89764.1"/>
    </source>
</evidence>
<evidence type="ECO:0000256" key="3">
    <source>
        <dbReference type="ARBA" id="ARBA00022960"/>
    </source>
</evidence>
<feature type="transmembrane region" description="Helical" evidence="6">
    <location>
        <begin position="66"/>
        <end position="83"/>
    </location>
</feature>
<feature type="transmembrane region" description="Helical" evidence="6">
    <location>
        <begin position="179"/>
        <end position="198"/>
    </location>
</feature>
<reference evidence="7" key="1">
    <citation type="submission" date="2018-05" db="EMBL/GenBank/DDBJ databases">
        <authorList>
            <person name="Lanie J.A."/>
            <person name="Ng W.-L."/>
            <person name="Kazmierczak K.M."/>
            <person name="Andrzejewski T.M."/>
            <person name="Davidsen T.M."/>
            <person name="Wayne K.J."/>
            <person name="Tettelin H."/>
            <person name="Glass J.I."/>
            <person name="Rusch D."/>
            <person name="Podicherti R."/>
            <person name="Tsui H.-C.T."/>
            <person name="Winkler M.E."/>
        </authorList>
    </citation>
    <scope>NUCLEOTIDE SEQUENCE</scope>
</reference>
<evidence type="ECO:0000256" key="6">
    <source>
        <dbReference type="SAM" id="Phobius"/>
    </source>
</evidence>
<comment type="subcellular location">
    <subcellularLocation>
        <location evidence="1">Membrane</location>
        <topology evidence="1">Multi-pass membrane protein</topology>
    </subcellularLocation>
</comment>
<sequence length="321" mass="35496">MFGAVIGLMLLGGAFVLSAAIDQYEIEPLLNSYFFRQLVFYGVGLGLAAVFVVVDYHRLAGWARAAYWMTLILLVLVLIPSIGEVRYGARRWLDLGITLIQPSEFAKLAFIFALADFLTRPNEEMLMPGVFLKALGMTALPFILILIEPDLGSSLVFFPIGIAMMFVAGVPFRFLGKFLGASTVVILFVIINALYFPADWRIPLQEYQRQRLLVYFHQDFAPPNATPAERKAARALQRERTHNIRQAEISVGSGGLIGKGWGKGPQTRFGYLPKGVAHNDFIFSVIAEETGFLGSMAVLALYTVILLKGMQIAALARDRLG</sequence>
<feature type="transmembrane region" description="Helical" evidence="6">
    <location>
        <begin position="153"/>
        <end position="172"/>
    </location>
</feature>
<dbReference type="PANTHER" id="PTHR30474">
    <property type="entry name" value="CELL CYCLE PROTEIN"/>
    <property type="match status" value="1"/>
</dbReference>
<feature type="transmembrane region" description="Helical" evidence="6">
    <location>
        <begin position="281"/>
        <end position="307"/>
    </location>
</feature>
<protein>
    <recommendedName>
        <fullName evidence="8">Rod shape-determining protein RodA</fullName>
    </recommendedName>
</protein>